<accession>A0A2U9BLF5</accession>
<dbReference type="AlphaFoldDB" id="A0A2U9BLF5"/>
<dbReference type="GO" id="GO:0004674">
    <property type="term" value="F:protein serine/threonine kinase activity"/>
    <property type="evidence" value="ECO:0007669"/>
    <property type="project" value="UniProtKB-KW"/>
</dbReference>
<evidence type="ECO:0000256" key="5">
    <source>
        <dbReference type="ARBA" id="ARBA00022840"/>
    </source>
</evidence>
<dbReference type="InterPro" id="IPR017441">
    <property type="entry name" value="Protein_kinase_ATP_BS"/>
</dbReference>
<gene>
    <name evidence="8" type="ORF">SMAX5B_016347</name>
</gene>
<dbReference type="GO" id="GO:0005524">
    <property type="term" value="F:ATP binding"/>
    <property type="evidence" value="ECO:0007669"/>
    <property type="project" value="UniProtKB-UniRule"/>
</dbReference>
<evidence type="ECO:0000259" key="7">
    <source>
        <dbReference type="PROSITE" id="PS50011"/>
    </source>
</evidence>
<dbReference type="GO" id="GO:0005737">
    <property type="term" value="C:cytoplasm"/>
    <property type="evidence" value="ECO:0007669"/>
    <property type="project" value="TreeGrafter"/>
</dbReference>
<dbReference type="SMART" id="SM00220">
    <property type="entry name" value="S_TKc"/>
    <property type="match status" value="1"/>
</dbReference>
<evidence type="ECO:0000256" key="6">
    <source>
        <dbReference type="PROSITE-ProRule" id="PRU10141"/>
    </source>
</evidence>
<dbReference type="PANTHER" id="PTHR24058:SF17">
    <property type="entry name" value="HOMEODOMAIN INTERACTING PROTEIN KINASE, ISOFORM D"/>
    <property type="match status" value="1"/>
</dbReference>
<evidence type="ECO:0000256" key="4">
    <source>
        <dbReference type="ARBA" id="ARBA00022777"/>
    </source>
</evidence>
<dbReference type="Gene3D" id="3.30.200.20">
    <property type="entry name" value="Phosphorylase Kinase, domain 1"/>
    <property type="match status" value="1"/>
</dbReference>
<dbReference type="GO" id="GO:0005634">
    <property type="term" value="C:nucleus"/>
    <property type="evidence" value="ECO:0007669"/>
    <property type="project" value="TreeGrafter"/>
</dbReference>
<name>A0A2U9BLF5_SCOMX</name>
<dbReference type="PROSITE" id="PS00108">
    <property type="entry name" value="PROTEIN_KINASE_ST"/>
    <property type="match status" value="1"/>
</dbReference>
<dbReference type="GO" id="GO:0003677">
    <property type="term" value="F:DNA binding"/>
    <property type="evidence" value="ECO:0007669"/>
    <property type="project" value="UniProtKB-KW"/>
</dbReference>
<evidence type="ECO:0000313" key="8">
    <source>
        <dbReference type="EMBL" id="AWP04915.1"/>
    </source>
</evidence>
<feature type="binding site" evidence="6">
    <location>
        <position position="81"/>
    </location>
    <ligand>
        <name>ATP</name>
        <dbReference type="ChEBI" id="CHEBI:30616"/>
    </ligand>
</feature>
<evidence type="ECO:0000256" key="3">
    <source>
        <dbReference type="ARBA" id="ARBA00022741"/>
    </source>
</evidence>
<dbReference type="InterPro" id="IPR050494">
    <property type="entry name" value="Ser_Thr_dual-spec_kinase"/>
</dbReference>
<evidence type="ECO:0000256" key="1">
    <source>
        <dbReference type="ARBA" id="ARBA00022527"/>
    </source>
</evidence>
<dbReference type="PROSITE" id="PS50011">
    <property type="entry name" value="PROTEIN_KINASE_DOM"/>
    <property type="match status" value="1"/>
</dbReference>
<feature type="domain" description="Protein kinase" evidence="7">
    <location>
        <begin position="52"/>
        <end position="378"/>
    </location>
</feature>
<keyword evidence="9" id="KW-1185">Reference proteome</keyword>
<dbReference type="Proteomes" id="UP000246464">
    <property type="component" value="Chromosome 7"/>
</dbReference>
<dbReference type="Gene3D" id="1.10.510.10">
    <property type="entry name" value="Transferase(Phosphotransferase) domain 1"/>
    <property type="match status" value="1"/>
</dbReference>
<dbReference type="EMBL" id="CP026249">
    <property type="protein sequence ID" value="AWP04915.1"/>
    <property type="molecule type" value="Genomic_DNA"/>
</dbReference>
<sequence>MMSPTSVAFLSGLSSRAQKSHPMMATNTSAIVPAQHYQLVTGGCLTSESSTYKVQCVLGQGTFGTVVKCTRMVDMKTVAIKMIRNEGRYVQEAKMEVAALKKLKALDPDKCNFVQWYQVFVVRGHICLEFEHLDKSLADFMKERLFRPLLLKEIRPIVQQLATALGHLKAAGIAHADLKLENVMLVNQLQQPFRVKLIDFGQACEVSAARVGSCIQTCPYRSPEIILGLPFSEAIDMWSLGCMSATLFTGTLLYPGRNGYDTMRYIVRTQGQPPDTVLNLGRKTSQIFKRGVNTTGTQWKLKTPEQFYKPTEIPSPMWVQFTSLDDLRNIWIINPDNSADSNAKKNDVLMFVHMVKKMLQLDATKRITPHELLGHQFINMRYIAGMYPQSNYVKSSLHLMDVKRILSFDPTTAVCGSWQQPPSRRANPVQSNLPSHAKWSSVVWPQCANLHPRTNTEATGSDRSGIKIKPYEEDVVPRKRTAVPCSENNRGSCRKRSADPSTAGWISRTQTCVSSQVRRRGLMVNTHTLTPTIGGIVKGREQNIATALQAHPPRAADTIVRMPPIFSLIS</sequence>
<protein>
    <submittedName>
        <fullName evidence="8">Putative homeodomain-interacting protein kinase 1-like</fullName>
    </submittedName>
</protein>
<reference evidence="8 9" key="1">
    <citation type="submission" date="2017-12" db="EMBL/GenBank/DDBJ databases">
        <title>Integrating genomic resources of turbot (Scophthalmus maximus) in depth evaluation of genetic and physical mapping variation across individuals.</title>
        <authorList>
            <person name="Martinez P."/>
        </authorList>
    </citation>
    <scope>NUCLEOTIDE SEQUENCE [LARGE SCALE GENOMIC DNA]</scope>
</reference>
<keyword evidence="5 6" id="KW-0067">ATP-binding</keyword>
<keyword evidence="4 8" id="KW-0418">Kinase</keyword>
<dbReference type="PROSITE" id="PS00107">
    <property type="entry name" value="PROTEIN_KINASE_ATP"/>
    <property type="match status" value="1"/>
</dbReference>
<evidence type="ECO:0000256" key="2">
    <source>
        <dbReference type="ARBA" id="ARBA00022679"/>
    </source>
</evidence>
<dbReference type="InterPro" id="IPR008271">
    <property type="entry name" value="Ser/Thr_kinase_AS"/>
</dbReference>
<dbReference type="InterPro" id="IPR000719">
    <property type="entry name" value="Prot_kinase_dom"/>
</dbReference>
<keyword evidence="3 6" id="KW-0547">Nucleotide-binding</keyword>
<dbReference type="InterPro" id="IPR011009">
    <property type="entry name" value="Kinase-like_dom_sf"/>
</dbReference>
<dbReference type="Pfam" id="PF00069">
    <property type="entry name" value="Pkinase"/>
    <property type="match status" value="1"/>
</dbReference>
<dbReference type="SUPFAM" id="SSF56112">
    <property type="entry name" value="Protein kinase-like (PK-like)"/>
    <property type="match status" value="1"/>
</dbReference>
<proteinExistence type="predicted"/>
<keyword evidence="1" id="KW-0723">Serine/threonine-protein kinase</keyword>
<dbReference type="GO" id="GO:0004713">
    <property type="term" value="F:protein tyrosine kinase activity"/>
    <property type="evidence" value="ECO:0007669"/>
    <property type="project" value="TreeGrafter"/>
</dbReference>
<evidence type="ECO:0000313" key="9">
    <source>
        <dbReference type="Proteomes" id="UP000246464"/>
    </source>
</evidence>
<organism evidence="8 9">
    <name type="scientific">Scophthalmus maximus</name>
    <name type="common">Turbot</name>
    <name type="synonym">Psetta maxima</name>
    <dbReference type="NCBI Taxonomy" id="52904"/>
    <lineage>
        <taxon>Eukaryota</taxon>
        <taxon>Metazoa</taxon>
        <taxon>Chordata</taxon>
        <taxon>Craniata</taxon>
        <taxon>Vertebrata</taxon>
        <taxon>Euteleostomi</taxon>
        <taxon>Actinopterygii</taxon>
        <taxon>Neopterygii</taxon>
        <taxon>Teleostei</taxon>
        <taxon>Neoteleostei</taxon>
        <taxon>Acanthomorphata</taxon>
        <taxon>Carangaria</taxon>
        <taxon>Pleuronectiformes</taxon>
        <taxon>Pleuronectoidei</taxon>
        <taxon>Scophthalmidae</taxon>
        <taxon>Scophthalmus</taxon>
    </lineage>
</organism>
<keyword evidence="8" id="KW-0238">DNA-binding</keyword>
<keyword evidence="8" id="KW-0371">Homeobox</keyword>
<keyword evidence="2" id="KW-0808">Transferase</keyword>
<dbReference type="PANTHER" id="PTHR24058">
    <property type="entry name" value="DUAL SPECIFICITY PROTEIN KINASE"/>
    <property type="match status" value="1"/>
</dbReference>